<organism evidence="1 2">
    <name type="scientific">Sphingomonas sanguinis</name>
    <dbReference type="NCBI Taxonomy" id="33051"/>
    <lineage>
        <taxon>Bacteria</taxon>
        <taxon>Pseudomonadati</taxon>
        <taxon>Pseudomonadota</taxon>
        <taxon>Alphaproteobacteria</taxon>
        <taxon>Sphingomonadales</taxon>
        <taxon>Sphingomonadaceae</taxon>
        <taxon>Sphingomonas</taxon>
    </lineage>
</organism>
<dbReference type="Pfam" id="PF05354">
    <property type="entry name" value="Phage_attach"/>
    <property type="match status" value="1"/>
</dbReference>
<sequence>MADPFATGLGALFAAAGSVAAVYVPAGAAPYPVRAILGGKDEELPVGGGAIVATVTIIQLRRAQVPAPEQGDFVVLGGVIIGGKVVGGDVYELTGEPMSDIERITWTIGAEPSDASALA</sequence>
<dbReference type="InterPro" id="IPR008018">
    <property type="entry name" value="Phage_tail_attach_FII"/>
</dbReference>
<reference evidence="1 2" key="1">
    <citation type="journal article" date="2016" name="Front. Microbiol.">
        <title>Genomic Resource of Rice Seed Associated Bacteria.</title>
        <authorList>
            <person name="Midha S."/>
            <person name="Bansal K."/>
            <person name="Sharma S."/>
            <person name="Kumar N."/>
            <person name="Patil P.P."/>
            <person name="Chaudhry V."/>
            <person name="Patil P.B."/>
        </authorList>
    </citation>
    <scope>NUCLEOTIDE SEQUENCE [LARGE SCALE GENOMIC DNA]</scope>
    <source>
        <strain evidence="1 2">NS319</strain>
    </source>
</reference>
<dbReference type="AlphaFoldDB" id="A0A147HYT0"/>
<proteinExistence type="predicted"/>
<protein>
    <submittedName>
        <fullName evidence="1">Uncharacterized protein</fullName>
    </submittedName>
</protein>
<dbReference type="EMBL" id="LDTD01000056">
    <property type="protein sequence ID" value="KTT70163.1"/>
    <property type="molecule type" value="Genomic_DNA"/>
</dbReference>
<evidence type="ECO:0000313" key="1">
    <source>
        <dbReference type="EMBL" id="KTT70163.1"/>
    </source>
</evidence>
<evidence type="ECO:0000313" key="2">
    <source>
        <dbReference type="Proteomes" id="UP000072867"/>
    </source>
</evidence>
<dbReference type="GO" id="GO:0019068">
    <property type="term" value="P:virion assembly"/>
    <property type="evidence" value="ECO:0007669"/>
    <property type="project" value="InterPro"/>
</dbReference>
<gene>
    <name evidence="1" type="ORF">NS319_08445</name>
</gene>
<accession>A0A147HYT0</accession>
<comment type="caution">
    <text evidence="1">The sequence shown here is derived from an EMBL/GenBank/DDBJ whole genome shotgun (WGS) entry which is preliminary data.</text>
</comment>
<dbReference type="Proteomes" id="UP000072867">
    <property type="component" value="Unassembled WGS sequence"/>
</dbReference>
<dbReference type="PATRIC" id="fig|33051.3.peg.2825"/>
<dbReference type="RefSeq" id="WP_058733227.1">
    <property type="nucleotide sequence ID" value="NZ_LDTD01000056.1"/>
</dbReference>
<name>A0A147HYT0_9SPHN</name>